<dbReference type="Pfam" id="PF00929">
    <property type="entry name" value="RNase_T"/>
    <property type="match status" value="1"/>
</dbReference>
<dbReference type="KEGG" id="smo:SELMODRAFT_58287"/>
<dbReference type="HOGENOM" id="CLU_079769_1_0_1"/>
<dbReference type="SUPFAM" id="SSF53098">
    <property type="entry name" value="Ribonuclease H-like"/>
    <property type="match status" value="1"/>
</dbReference>
<evidence type="ECO:0000256" key="1">
    <source>
        <dbReference type="ARBA" id="ARBA00001946"/>
    </source>
</evidence>
<dbReference type="PANTHER" id="PTHR30231">
    <property type="entry name" value="DNA POLYMERASE III SUBUNIT EPSILON"/>
    <property type="match status" value="1"/>
</dbReference>
<gene>
    <name evidence="8" type="ORF">SELMODRAFT_58287</name>
</gene>
<evidence type="ECO:0000256" key="4">
    <source>
        <dbReference type="ARBA" id="ARBA00022801"/>
    </source>
</evidence>
<dbReference type="GO" id="GO:0046872">
    <property type="term" value="F:metal ion binding"/>
    <property type="evidence" value="ECO:0007669"/>
    <property type="project" value="UniProtKB-KW"/>
</dbReference>
<dbReference type="STRING" id="88036.D8RQB4"/>
<keyword evidence="9" id="KW-1185">Reference proteome</keyword>
<dbReference type="Gramene" id="EFJ25627">
    <property type="protein sequence ID" value="EFJ25627"/>
    <property type="gene ID" value="SELMODRAFT_58287"/>
</dbReference>
<dbReference type="InterPro" id="IPR013520">
    <property type="entry name" value="Ribonucl_H"/>
</dbReference>
<dbReference type="GO" id="GO:0008408">
    <property type="term" value="F:3'-5' exonuclease activity"/>
    <property type="evidence" value="ECO:0000318"/>
    <property type="project" value="GO_Central"/>
</dbReference>
<dbReference type="OrthoDB" id="2018529at2759"/>
<keyword evidence="4" id="KW-0378">Hydrolase</keyword>
<evidence type="ECO:0000256" key="2">
    <source>
        <dbReference type="ARBA" id="ARBA00022722"/>
    </source>
</evidence>
<dbReference type="Proteomes" id="UP000001514">
    <property type="component" value="Unassembled WGS sequence"/>
</dbReference>
<dbReference type="EMBL" id="GL377586">
    <property type="protein sequence ID" value="EFJ25627.1"/>
    <property type="molecule type" value="Genomic_DNA"/>
</dbReference>
<evidence type="ECO:0000313" key="9">
    <source>
        <dbReference type="Proteomes" id="UP000001514"/>
    </source>
</evidence>
<keyword evidence="6" id="KW-0460">Magnesium</keyword>
<dbReference type="FunFam" id="3.30.420.10:FF:000040">
    <property type="entry name" value="Exonuclease family protein"/>
    <property type="match status" value="1"/>
</dbReference>
<feature type="non-terminal residue" evidence="8">
    <location>
        <position position="1"/>
    </location>
</feature>
<comment type="cofactor">
    <cofactor evidence="1">
        <name>Mg(2+)</name>
        <dbReference type="ChEBI" id="CHEBI:18420"/>
    </cofactor>
</comment>
<evidence type="ECO:0000256" key="6">
    <source>
        <dbReference type="ARBA" id="ARBA00022842"/>
    </source>
</evidence>
<name>D8RQB4_SELML</name>
<dbReference type="CDD" id="cd06127">
    <property type="entry name" value="DEDDh"/>
    <property type="match status" value="1"/>
</dbReference>
<proteinExistence type="predicted"/>
<reference evidence="8 9" key="1">
    <citation type="journal article" date="2011" name="Science">
        <title>The Selaginella genome identifies genetic changes associated with the evolution of vascular plants.</title>
        <authorList>
            <person name="Banks J.A."/>
            <person name="Nishiyama T."/>
            <person name="Hasebe M."/>
            <person name="Bowman J.L."/>
            <person name="Gribskov M."/>
            <person name="dePamphilis C."/>
            <person name="Albert V.A."/>
            <person name="Aono N."/>
            <person name="Aoyama T."/>
            <person name="Ambrose B.A."/>
            <person name="Ashton N.W."/>
            <person name="Axtell M.J."/>
            <person name="Barker E."/>
            <person name="Barker M.S."/>
            <person name="Bennetzen J.L."/>
            <person name="Bonawitz N.D."/>
            <person name="Chapple C."/>
            <person name="Cheng C."/>
            <person name="Correa L.G."/>
            <person name="Dacre M."/>
            <person name="DeBarry J."/>
            <person name="Dreyer I."/>
            <person name="Elias M."/>
            <person name="Engstrom E.M."/>
            <person name="Estelle M."/>
            <person name="Feng L."/>
            <person name="Finet C."/>
            <person name="Floyd S.K."/>
            <person name="Frommer W.B."/>
            <person name="Fujita T."/>
            <person name="Gramzow L."/>
            <person name="Gutensohn M."/>
            <person name="Harholt J."/>
            <person name="Hattori M."/>
            <person name="Heyl A."/>
            <person name="Hirai T."/>
            <person name="Hiwatashi Y."/>
            <person name="Ishikawa M."/>
            <person name="Iwata M."/>
            <person name="Karol K.G."/>
            <person name="Koehler B."/>
            <person name="Kolukisaoglu U."/>
            <person name="Kubo M."/>
            <person name="Kurata T."/>
            <person name="Lalonde S."/>
            <person name="Li K."/>
            <person name="Li Y."/>
            <person name="Litt A."/>
            <person name="Lyons E."/>
            <person name="Manning G."/>
            <person name="Maruyama T."/>
            <person name="Michael T.P."/>
            <person name="Mikami K."/>
            <person name="Miyazaki S."/>
            <person name="Morinaga S."/>
            <person name="Murata T."/>
            <person name="Mueller-Roeber B."/>
            <person name="Nelson D.R."/>
            <person name="Obara M."/>
            <person name="Oguri Y."/>
            <person name="Olmstead R.G."/>
            <person name="Onodera N."/>
            <person name="Petersen B.L."/>
            <person name="Pils B."/>
            <person name="Prigge M."/>
            <person name="Rensing S.A."/>
            <person name="Riano-Pachon D.M."/>
            <person name="Roberts A.W."/>
            <person name="Sato Y."/>
            <person name="Scheller H.V."/>
            <person name="Schulz B."/>
            <person name="Schulz C."/>
            <person name="Shakirov E.V."/>
            <person name="Shibagaki N."/>
            <person name="Shinohara N."/>
            <person name="Shippen D.E."/>
            <person name="Soerensen I."/>
            <person name="Sotooka R."/>
            <person name="Sugimoto N."/>
            <person name="Sugita M."/>
            <person name="Sumikawa N."/>
            <person name="Tanurdzic M."/>
            <person name="Theissen G."/>
            <person name="Ulvskov P."/>
            <person name="Wakazuki S."/>
            <person name="Weng J.K."/>
            <person name="Willats W.W."/>
            <person name="Wipf D."/>
            <person name="Wolf P.G."/>
            <person name="Yang L."/>
            <person name="Zimmer A.D."/>
            <person name="Zhu Q."/>
            <person name="Mitros T."/>
            <person name="Hellsten U."/>
            <person name="Loque D."/>
            <person name="Otillar R."/>
            <person name="Salamov A."/>
            <person name="Schmutz J."/>
            <person name="Shapiro H."/>
            <person name="Lindquist E."/>
            <person name="Lucas S."/>
            <person name="Rokhsar D."/>
            <person name="Grigoriev I.V."/>
        </authorList>
    </citation>
    <scope>NUCLEOTIDE SEQUENCE [LARGE SCALE GENOMIC DNA]</scope>
</reference>
<evidence type="ECO:0000259" key="7">
    <source>
        <dbReference type="SMART" id="SM00479"/>
    </source>
</evidence>
<keyword evidence="3" id="KW-0479">Metal-binding</keyword>
<dbReference type="eggNOG" id="ENOG502QPPQ">
    <property type="taxonomic scope" value="Eukaryota"/>
</dbReference>
<organism evidence="9">
    <name type="scientific">Selaginella moellendorffii</name>
    <name type="common">Spikemoss</name>
    <dbReference type="NCBI Taxonomy" id="88036"/>
    <lineage>
        <taxon>Eukaryota</taxon>
        <taxon>Viridiplantae</taxon>
        <taxon>Streptophyta</taxon>
        <taxon>Embryophyta</taxon>
        <taxon>Tracheophyta</taxon>
        <taxon>Lycopodiopsida</taxon>
        <taxon>Selaginellales</taxon>
        <taxon>Selaginellaceae</taxon>
        <taxon>Selaginella</taxon>
    </lineage>
</organism>
<evidence type="ECO:0000256" key="3">
    <source>
        <dbReference type="ARBA" id="ARBA00022723"/>
    </source>
</evidence>
<keyword evidence="2" id="KW-0540">Nuclease</keyword>
<dbReference type="PANTHER" id="PTHR30231:SF4">
    <property type="entry name" value="PROTEIN NEN2"/>
    <property type="match status" value="1"/>
</dbReference>
<dbReference type="FunCoup" id="D8RQB4">
    <property type="interactions" value="15"/>
</dbReference>
<dbReference type="AlphaFoldDB" id="D8RQB4"/>
<feature type="non-terminal residue" evidence="8">
    <location>
        <position position="175"/>
    </location>
</feature>
<dbReference type="Gene3D" id="3.30.420.10">
    <property type="entry name" value="Ribonuclease H-like superfamily/Ribonuclease H"/>
    <property type="match status" value="1"/>
</dbReference>
<dbReference type="GO" id="GO:0003676">
    <property type="term" value="F:nucleic acid binding"/>
    <property type="evidence" value="ECO:0007669"/>
    <property type="project" value="InterPro"/>
</dbReference>
<evidence type="ECO:0000256" key="5">
    <source>
        <dbReference type="ARBA" id="ARBA00022839"/>
    </source>
</evidence>
<evidence type="ECO:0000313" key="8">
    <source>
        <dbReference type="EMBL" id="EFJ25627.1"/>
    </source>
</evidence>
<protein>
    <recommendedName>
        <fullName evidence="7">Exonuclease domain-containing protein</fullName>
    </recommendedName>
</protein>
<sequence length="175" mass="18995">EIVFYDVETTVPEVKGQGYDILEFGAVVVSARGLGELDSFTTLVRPSSLALVSPRSVSCNGIVQDSLVGAPSFLEIADRVHALLHGRVWAGHNILRFDNLRIKEAFASIGRAGPEAAGHIDTFPLLRKSFGQRAGNLKMATLASYFGLGKQEHRSLADVRMNIEVLKLCATVLFL</sequence>
<keyword evidence="5" id="KW-0269">Exonuclease</keyword>
<dbReference type="InterPro" id="IPR012337">
    <property type="entry name" value="RNaseH-like_sf"/>
</dbReference>
<dbReference type="InParanoid" id="D8RQB4"/>
<dbReference type="OMA" id="FDCHRIK"/>
<feature type="domain" description="Exonuclease" evidence="7">
    <location>
        <begin position="1"/>
        <end position="175"/>
    </location>
</feature>
<dbReference type="SMART" id="SM00479">
    <property type="entry name" value="EXOIII"/>
    <property type="match status" value="1"/>
</dbReference>
<dbReference type="InterPro" id="IPR036397">
    <property type="entry name" value="RNaseH_sf"/>
</dbReference>
<accession>D8RQB4</accession>